<dbReference type="SUPFAM" id="SSF82861">
    <property type="entry name" value="Mechanosensitive channel protein MscS (YggB), transmembrane region"/>
    <property type="match status" value="1"/>
</dbReference>
<accession>A0A4V1LEF3</accession>
<dbReference type="GO" id="GO:0004459">
    <property type="term" value="F:L-lactate dehydrogenase (NAD+) activity"/>
    <property type="evidence" value="ECO:0007669"/>
    <property type="project" value="InterPro"/>
</dbReference>
<proteinExistence type="inferred from homology"/>
<name>A0A4V1LEF3_CLOTA</name>
<dbReference type="Gene3D" id="3.30.70.100">
    <property type="match status" value="1"/>
</dbReference>
<keyword evidence="6 7" id="KW-0472">Membrane</keyword>
<dbReference type="InterPro" id="IPR011066">
    <property type="entry name" value="MscS_channel_C_sf"/>
</dbReference>
<dbReference type="Proteomes" id="UP000290921">
    <property type="component" value="Unassembled WGS sequence"/>
</dbReference>
<dbReference type="InterPro" id="IPR011014">
    <property type="entry name" value="MscS_channel_TM-2"/>
</dbReference>
<evidence type="ECO:0000313" key="10">
    <source>
        <dbReference type="EMBL" id="RXI45693.1"/>
    </source>
</evidence>
<keyword evidence="4 7" id="KW-0812">Transmembrane</keyword>
<feature type="domain" description="Mechanosensitive ion channel MscS C-terminal" evidence="9">
    <location>
        <begin position="173"/>
        <end position="254"/>
    </location>
</feature>
<dbReference type="Gene3D" id="2.30.30.60">
    <property type="match status" value="1"/>
</dbReference>
<dbReference type="Pfam" id="PF21082">
    <property type="entry name" value="MS_channel_3rd"/>
    <property type="match status" value="1"/>
</dbReference>
<evidence type="ECO:0000259" key="9">
    <source>
        <dbReference type="Pfam" id="PF21082"/>
    </source>
</evidence>
<evidence type="ECO:0000256" key="5">
    <source>
        <dbReference type="ARBA" id="ARBA00022989"/>
    </source>
</evidence>
<keyword evidence="3" id="KW-1003">Cell membrane</keyword>
<reference evidence="10 11" key="1">
    <citation type="submission" date="2018-06" db="EMBL/GenBank/DDBJ databases">
        <title>Genome conservation of Clostridium tetani.</title>
        <authorList>
            <person name="Bruggemann H."/>
            <person name="Popoff M.R."/>
        </authorList>
    </citation>
    <scope>NUCLEOTIDE SEQUENCE [LARGE SCALE GENOMIC DNA]</scope>
    <source>
        <strain evidence="10 11">2017.061</strain>
    </source>
</reference>
<feature type="transmembrane region" description="Helical" evidence="7">
    <location>
        <begin position="82"/>
        <end position="113"/>
    </location>
</feature>
<dbReference type="SUPFAM" id="SSF82689">
    <property type="entry name" value="Mechanosensitive channel protein MscS (YggB), C-terminal domain"/>
    <property type="match status" value="1"/>
</dbReference>
<feature type="transmembrane region" description="Helical" evidence="7">
    <location>
        <begin position="6"/>
        <end position="31"/>
    </location>
</feature>
<evidence type="ECO:0000313" key="11">
    <source>
        <dbReference type="Proteomes" id="UP000290921"/>
    </source>
</evidence>
<comment type="caution">
    <text evidence="10">The sequence shown here is derived from an EMBL/GenBank/DDBJ whole genome shotgun (WGS) entry which is preliminary data.</text>
</comment>
<evidence type="ECO:0000256" key="6">
    <source>
        <dbReference type="ARBA" id="ARBA00023136"/>
    </source>
</evidence>
<dbReference type="GO" id="GO:0008381">
    <property type="term" value="F:mechanosensitive monoatomic ion channel activity"/>
    <property type="evidence" value="ECO:0007669"/>
    <property type="project" value="InterPro"/>
</dbReference>
<evidence type="ECO:0000256" key="3">
    <source>
        <dbReference type="ARBA" id="ARBA00022475"/>
    </source>
</evidence>
<dbReference type="Pfam" id="PF00924">
    <property type="entry name" value="MS_channel_2nd"/>
    <property type="match status" value="1"/>
</dbReference>
<comment type="similarity">
    <text evidence="2">Belongs to the MscS (TC 1.A.23) family.</text>
</comment>
<evidence type="ECO:0000256" key="1">
    <source>
        <dbReference type="ARBA" id="ARBA00004651"/>
    </source>
</evidence>
<evidence type="ECO:0000256" key="2">
    <source>
        <dbReference type="ARBA" id="ARBA00008017"/>
    </source>
</evidence>
<evidence type="ECO:0000256" key="7">
    <source>
        <dbReference type="SAM" id="Phobius"/>
    </source>
</evidence>
<feature type="transmembrane region" description="Helical" evidence="7">
    <location>
        <begin position="51"/>
        <end position="76"/>
    </location>
</feature>
<evidence type="ECO:0000256" key="4">
    <source>
        <dbReference type="ARBA" id="ARBA00022692"/>
    </source>
</evidence>
<dbReference type="InterPro" id="IPR018177">
    <property type="entry name" value="L-lactate_DH_AS"/>
</dbReference>
<dbReference type="SUPFAM" id="SSF50182">
    <property type="entry name" value="Sm-like ribonucleoproteins"/>
    <property type="match status" value="1"/>
</dbReference>
<dbReference type="PANTHER" id="PTHR30221">
    <property type="entry name" value="SMALL-CONDUCTANCE MECHANOSENSITIVE CHANNEL"/>
    <property type="match status" value="1"/>
</dbReference>
<feature type="domain" description="Mechanosensitive ion channel MscS" evidence="8">
    <location>
        <begin position="100"/>
        <end position="165"/>
    </location>
</feature>
<dbReference type="InterPro" id="IPR049278">
    <property type="entry name" value="MS_channel_C"/>
</dbReference>
<dbReference type="Gene3D" id="1.10.287.1260">
    <property type="match status" value="1"/>
</dbReference>
<sequence>MDFDYFNQIIVLYGSKIILTVATLVVGLYAIKKIVGLLSRRFSKIGLEKSLQSFSISFTSIGLKILLAVTIASMLGAEMTSFVAILGSAGLAVGLALQGSLSNFAGGVLILILKPFKVGDYIEAAGHSGTVSEIQVFYTILNTPDNKKAIIPNSNISNGSVTNYSANATRRVDLIFSIDYDENIERVKKVLINIIESNSLILKEPDPQILVGEHGDSSVNLYVRVWCENKDYWNIYFGLMEKVKVEFDKESINIPYPQVEIQYKGEKAQ</sequence>
<dbReference type="InterPro" id="IPR023408">
    <property type="entry name" value="MscS_beta-dom_sf"/>
</dbReference>
<dbReference type="EMBL" id="QMAP01000012">
    <property type="protein sequence ID" value="RXI45693.1"/>
    <property type="molecule type" value="Genomic_DNA"/>
</dbReference>
<dbReference type="PANTHER" id="PTHR30221:SF1">
    <property type="entry name" value="SMALL-CONDUCTANCE MECHANOSENSITIVE CHANNEL"/>
    <property type="match status" value="1"/>
</dbReference>
<dbReference type="InterPro" id="IPR010920">
    <property type="entry name" value="LSM_dom_sf"/>
</dbReference>
<dbReference type="PROSITE" id="PS00064">
    <property type="entry name" value="L_LDH"/>
    <property type="match status" value="1"/>
</dbReference>
<dbReference type="InterPro" id="IPR006685">
    <property type="entry name" value="MscS_channel_2nd"/>
</dbReference>
<dbReference type="InterPro" id="IPR045275">
    <property type="entry name" value="MscS_archaea/bacteria_type"/>
</dbReference>
<gene>
    <name evidence="10" type="ORF">DP130_11615</name>
</gene>
<dbReference type="RefSeq" id="WP_129030800.1">
    <property type="nucleotide sequence ID" value="NZ_QMAP01000012.1"/>
</dbReference>
<keyword evidence="5 7" id="KW-1133">Transmembrane helix</keyword>
<dbReference type="GO" id="GO:0005886">
    <property type="term" value="C:plasma membrane"/>
    <property type="evidence" value="ECO:0007669"/>
    <property type="project" value="UniProtKB-SubCell"/>
</dbReference>
<dbReference type="AlphaFoldDB" id="A0A4V1LEF3"/>
<comment type="subcellular location">
    <subcellularLocation>
        <location evidence="1">Cell membrane</location>
        <topology evidence="1">Multi-pass membrane protein</topology>
    </subcellularLocation>
</comment>
<organism evidence="10 11">
    <name type="scientific">Clostridium tetani</name>
    <dbReference type="NCBI Taxonomy" id="1513"/>
    <lineage>
        <taxon>Bacteria</taxon>
        <taxon>Bacillati</taxon>
        <taxon>Bacillota</taxon>
        <taxon>Clostridia</taxon>
        <taxon>Eubacteriales</taxon>
        <taxon>Clostridiaceae</taxon>
        <taxon>Clostridium</taxon>
    </lineage>
</organism>
<evidence type="ECO:0000259" key="8">
    <source>
        <dbReference type="Pfam" id="PF00924"/>
    </source>
</evidence>
<protein>
    <submittedName>
        <fullName evidence="10">Mechanosensitive ion channel family protein</fullName>
    </submittedName>
</protein>